<evidence type="ECO:0000313" key="2">
    <source>
        <dbReference type="Proteomes" id="UP000682645"/>
    </source>
</evidence>
<proteinExistence type="predicted"/>
<dbReference type="Proteomes" id="UP000682645">
    <property type="component" value="Segment"/>
</dbReference>
<organism evidence="1 2">
    <name type="scientific">Homarus gammarus nudivirus</name>
    <dbReference type="NCBI Taxonomy" id="2509616"/>
    <lineage>
        <taxon>Viruses</taxon>
        <taxon>Viruses incertae sedis</taxon>
        <taxon>Naldaviricetes</taxon>
        <taxon>Lefavirales</taxon>
        <taxon>Nudiviridae</taxon>
        <taxon>Gammanudivirus</taxon>
        <taxon>Gammanudivirus hogammari</taxon>
    </lineage>
</organism>
<keyword evidence="2" id="KW-1185">Reference proteome</keyword>
<accession>A0A411HBB8</accession>
<dbReference type="EMBL" id="MK439999">
    <property type="protein sequence ID" value="QBB28663.1"/>
    <property type="molecule type" value="Genomic_DNA"/>
</dbReference>
<reference evidence="1" key="1">
    <citation type="journal article" date="2019" name="Sci. Rep.">
        <title>The first clawed lobster virus Homarus gammarus nudivirus (HgNV n. sp.) expands the diversity of the Nudiviridae.</title>
        <authorList>
            <person name="Holt C.C."/>
            <person name="Stone M."/>
            <person name="Bass D."/>
            <person name="Bateman K.S."/>
            <person name="van Aerle R."/>
            <person name="Daniels C.L."/>
            <person name="van der Giezen M."/>
            <person name="Ross S.H."/>
            <person name="Hooper C."/>
            <person name="Stentiford G.D."/>
        </authorList>
    </citation>
    <scope>NUCLEOTIDE SEQUENCE</scope>
    <source>
        <strain evidence="1">52S104HLG2</strain>
    </source>
</reference>
<name>A0A411HBB8_9VIRU</name>
<gene>
    <name evidence="1" type="ORF">HgNV_058</name>
</gene>
<evidence type="ECO:0000313" key="1">
    <source>
        <dbReference type="EMBL" id="QBB28663.1"/>
    </source>
</evidence>
<sequence length="187" mass="21416">MAAKGSRTELVERLTANMAQLKELSTIVQGFDFGAFGHIPDSAVLPLVDIKIEQNSIDDDCRELQLLKDLILSDNVNVISELSKLRRVEYHNKEDLIKDYMYNSNKYSSFRLNKRMNISYRNGYYYDIDEDMSTIINYSCEVTPAIYAKLKMVTSTQLTNHHVSNSINVLAFGQLDPDFVSIYVPNQ</sequence>
<protein>
    <submittedName>
        <fullName evidence="1">Uncharacterized protein</fullName>
    </submittedName>
</protein>